<feature type="signal peptide" evidence="2">
    <location>
        <begin position="1"/>
        <end position="20"/>
    </location>
</feature>
<reference evidence="4 6" key="2">
    <citation type="submission" date="2018-06" db="EMBL/GenBank/DDBJ databases">
        <authorList>
            <consortium name="Pathogen Informatics"/>
            <person name="Doyle S."/>
        </authorList>
    </citation>
    <scope>NUCLEOTIDE SEQUENCE [LARGE SCALE GENOMIC DNA]</scope>
    <source>
        <strain evidence="4 6">NCTC11991</strain>
    </source>
</reference>
<dbReference type="Gene3D" id="1.20.120.20">
    <property type="entry name" value="Apolipoprotein"/>
    <property type="match status" value="1"/>
</dbReference>
<dbReference type="RefSeq" id="WP_058476786.1">
    <property type="nucleotide sequence ID" value="NZ_CAAAIO010000005.1"/>
</dbReference>
<evidence type="ECO:0000256" key="1">
    <source>
        <dbReference type="SAM" id="Coils"/>
    </source>
</evidence>
<feature type="chain" id="PRO_5016730405" description="Apolipoprotein A1/A4/E domain" evidence="2">
    <location>
        <begin position="21"/>
        <end position="119"/>
    </location>
</feature>
<keyword evidence="5" id="KW-1185">Reference proteome</keyword>
<dbReference type="SUPFAM" id="SSF47162">
    <property type="entry name" value="Apolipoprotein"/>
    <property type="match status" value="1"/>
</dbReference>
<evidence type="ECO:0000313" key="4">
    <source>
        <dbReference type="EMBL" id="STY24161.1"/>
    </source>
</evidence>
<proteinExistence type="predicted"/>
<dbReference type="AlphaFoldDB" id="A0A378LJA2"/>
<dbReference type="Proteomes" id="UP000255110">
    <property type="component" value="Unassembled WGS sequence"/>
</dbReference>
<dbReference type="EMBL" id="UGOY01000001">
    <property type="protein sequence ID" value="STY24161.1"/>
    <property type="molecule type" value="Genomic_DNA"/>
</dbReference>
<evidence type="ECO:0000256" key="2">
    <source>
        <dbReference type="SAM" id="SignalP"/>
    </source>
</evidence>
<dbReference type="EMBL" id="LNYZ01000008">
    <property type="protein sequence ID" value="KTD78748.1"/>
    <property type="molecule type" value="Genomic_DNA"/>
</dbReference>
<reference evidence="3 5" key="1">
    <citation type="submission" date="2015-11" db="EMBL/GenBank/DDBJ databases">
        <title>Genomic analysis of 38 Legionella species identifies large and diverse effector repertoires.</title>
        <authorList>
            <person name="Burstein D."/>
            <person name="Amaro F."/>
            <person name="Zusman T."/>
            <person name="Lifshitz Z."/>
            <person name="Cohen O."/>
            <person name="Gilbert J.A."/>
            <person name="Pupko T."/>
            <person name="Shuman H.A."/>
            <person name="Segal G."/>
        </authorList>
    </citation>
    <scope>NUCLEOTIDE SEQUENCE [LARGE SCALE GENOMIC DNA]</scope>
    <source>
        <strain evidence="3 5">SC-18-C9</strain>
    </source>
</reference>
<feature type="coiled-coil region" evidence="1">
    <location>
        <begin position="27"/>
        <end position="91"/>
    </location>
</feature>
<evidence type="ECO:0000313" key="6">
    <source>
        <dbReference type="Proteomes" id="UP000255110"/>
    </source>
</evidence>
<accession>A0A378LJA2</accession>
<evidence type="ECO:0000313" key="3">
    <source>
        <dbReference type="EMBL" id="KTD78748.1"/>
    </source>
</evidence>
<sequence>MKTLAKSLFCMIFLANIAFADDVSQFNTQIQNQLKQLQTDQQQQTQQMNTQLQAQIKKVQTDLQQQIQSVNTQLQNQIKTMQSQLQTQIQTVNSQVQQLASKQGMQPVSVPAPAAPGKK</sequence>
<gene>
    <name evidence="3" type="ORF">Lstg_1217</name>
    <name evidence="4" type="ORF">NCTC11991_02777</name>
</gene>
<keyword evidence="2" id="KW-0732">Signal</keyword>
<evidence type="ECO:0008006" key="7">
    <source>
        <dbReference type="Google" id="ProtNLM"/>
    </source>
</evidence>
<protein>
    <recommendedName>
        <fullName evidence="7">Apolipoprotein A1/A4/E domain</fullName>
    </recommendedName>
</protein>
<dbReference type="OrthoDB" id="5654079at2"/>
<dbReference type="Proteomes" id="UP000054820">
    <property type="component" value="Unassembled WGS sequence"/>
</dbReference>
<dbReference type="STRING" id="460.Lstg_1217"/>
<name>A0A378LJA2_9GAMM</name>
<evidence type="ECO:0000313" key="5">
    <source>
        <dbReference type="Proteomes" id="UP000054820"/>
    </source>
</evidence>
<organism evidence="4 6">
    <name type="scientific">Legionella steigerwaltii</name>
    <dbReference type="NCBI Taxonomy" id="460"/>
    <lineage>
        <taxon>Bacteria</taxon>
        <taxon>Pseudomonadati</taxon>
        <taxon>Pseudomonadota</taxon>
        <taxon>Gammaproteobacteria</taxon>
        <taxon>Legionellales</taxon>
        <taxon>Legionellaceae</taxon>
        <taxon>Legionella</taxon>
    </lineage>
</organism>
<keyword evidence="1" id="KW-0175">Coiled coil</keyword>